<dbReference type="GO" id="GO:0000467">
    <property type="term" value="P:exonucleolytic trimming to generate mature 3'-end of 5.8S rRNA from tricistronic rRNA transcript (SSU-rRNA, 5.8S rRNA, LSU-rRNA)"/>
    <property type="evidence" value="ECO:0007669"/>
    <property type="project" value="InterPro"/>
</dbReference>
<dbReference type="OrthoDB" id="2250022at2759"/>
<keyword evidence="3" id="KW-0540">Nuclease</keyword>
<feature type="region of interest" description="Disordered" evidence="9">
    <location>
        <begin position="766"/>
        <end position="857"/>
    </location>
</feature>
<keyword evidence="6" id="KW-0269">Exonuclease</keyword>
<dbReference type="GO" id="GO:0071035">
    <property type="term" value="P:nuclear polyadenylation-dependent rRNA catabolic process"/>
    <property type="evidence" value="ECO:0007669"/>
    <property type="project" value="TreeGrafter"/>
</dbReference>
<evidence type="ECO:0000256" key="5">
    <source>
        <dbReference type="ARBA" id="ARBA00022835"/>
    </source>
</evidence>
<dbReference type="GO" id="GO:0071039">
    <property type="term" value="P:nuclear polyadenylation-dependent CUT catabolic process"/>
    <property type="evidence" value="ECO:0007669"/>
    <property type="project" value="TreeGrafter"/>
</dbReference>
<organism evidence="11 12">
    <name type="scientific">Wolfiporia cocos (strain MD-104)</name>
    <name type="common">Brown rot fungus</name>
    <dbReference type="NCBI Taxonomy" id="742152"/>
    <lineage>
        <taxon>Eukaryota</taxon>
        <taxon>Fungi</taxon>
        <taxon>Dikarya</taxon>
        <taxon>Basidiomycota</taxon>
        <taxon>Agaricomycotina</taxon>
        <taxon>Agaricomycetes</taxon>
        <taxon>Polyporales</taxon>
        <taxon>Phaeolaceae</taxon>
        <taxon>Wolfiporia</taxon>
    </lineage>
</organism>
<feature type="region of interest" description="Disordered" evidence="9">
    <location>
        <begin position="134"/>
        <end position="154"/>
    </location>
</feature>
<evidence type="ECO:0000259" key="10">
    <source>
        <dbReference type="PROSITE" id="PS50967"/>
    </source>
</evidence>
<dbReference type="AlphaFoldDB" id="A0A2H3JDP4"/>
<evidence type="ECO:0000256" key="7">
    <source>
        <dbReference type="ARBA" id="ARBA00023242"/>
    </source>
</evidence>
<dbReference type="GO" id="GO:0071051">
    <property type="term" value="P:poly(A)-dependent snoRNA 3'-end processing"/>
    <property type="evidence" value="ECO:0007669"/>
    <property type="project" value="TreeGrafter"/>
</dbReference>
<dbReference type="Pfam" id="PF00570">
    <property type="entry name" value="HRDC"/>
    <property type="match status" value="1"/>
</dbReference>
<dbReference type="GO" id="GO:0071036">
    <property type="term" value="P:nuclear polyadenylation-dependent snoRNA catabolic process"/>
    <property type="evidence" value="ECO:0007669"/>
    <property type="project" value="TreeGrafter"/>
</dbReference>
<dbReference type="GO" id="GO:0005730">
    <property type="term" value="C:nucleolus"/>
    <property type="evidence" value="ECO:0007669"/>
    <property type="project" value="TreeGrafter"/>
</dbReference>
<feature type="compositionally biased region" description="Polar residues" evidence="9">
    <location>
        <begin position="845"/>
        <end position="857"/>
    </location>
</feature>
<evidence type="ECO:0000256" key="3">
    <source>
        <dbReference type="ARBA" id="ARBA00022722"/>
    </source>
</evidence>
<dbReference type="GO" id="GO:0003727">
    <property type="term" value="F:single-stranded RNA binding"/>
    <property type="evidence" value="ECO:0007669"/>
    <property type="project" value="TreeGrafter"/>
</dbReference>
<feature type="domain" description="HRDC" evidence="10">
    <location>
        <begin position="492"/>
        <end position="572"/>
    </location>
</feature>
<feature type="region of interest" description="Disordered" evidence="9">
    <location>
        <begin position="415"/>
        <end position="435"/>
    </location>
</feature>
<comment type="similarity">
    <text evidence="8">Belongs to the exosome component 10/RRP6 family.</text>
</comment>
<dbReference type="InterPro" id="IPR012588">
    <property type="entry name" value="Exosome-assoc_fac_Rrp6_N"/>
</dbReference>
<dbReference type="GO" id="GO:0000166">
    <property type="term" value="F:nucleotide binding"/>
    <property type="evidence" value="ECO:0007669"/>
    <property type="project" value="InterPro"/>
</dbReference>
<dbReference type="InterPro" id="IPR049559">
    <property type="entry name" value="Rrp6p-like_exo"/>
</dbReference>
<comment type="subcellular location">
    <subcellularLocation>
        <location evidence="1">Nucleus</location>
    </subcellularLocation>
</comment>
<feature type="compositionally biased region" description="Basic residues" evidence="9">
    <location>
        <begin position="766"/>
        <end position="777"/>
    </location>
</feature>
<dbReference type="GO" id="GO:0071040">
    <property type="term" value="P:nuclear polyadenylation-dependent antisense transcript catabolic process"/>
    <property type="evidence" value="ECO:0007669"/>
    <property type="project" value="TreeGrafter"/>
</dbReference>
<keyword evidence="2" id="KW-0698">rRNA processing</keyword>
<evidence type="ECO:0000313" key="12">
    <source>
        <dbReference type="Proteomes" id="UP000218811"/>
    </source>
</evidence>
<dbReference type="OMA" id="YRAVHAW"/>
<reference evidence="11 12" key="1">
    <citation type="journal article" date="2012" name="Science">
        <title>The Paleozoic origin of enzymatic lignin decomposition reconstructed from 31 fungal genomes.</title>
        <authorList>
            <person name="Floudas D."/>
            <person name="Binder M."/>
            <person name="Riley R."/>
            <person name="Barry K."/>
            <person name="Blanchette R.A."/>
            <person name="Henrissat B."/>
            <person name="Martinez A.T."/>
            <person name="Otillar R."/>
            <person name="Spatafora J.W."/>
            <person name="Yadav J.S."/>
            <person name="Aerts A."/>
            <person name="Benoit I."/>
            <person name="Boyd A."/>
            <person name="Carlson A."/>
            <person name="Copeland A."/>
            <person name="Coutinho P.M."/>
            <person name="de Vries R.P."/>
            <person name="Ferreira P."/>
            <person name="Findley K."/>
            <person name="Foster B."/>
            <person name="Gaskell J."/>
            <person name="Glotzer D."/>
            <person name="Gorecki P."/>
            <person name="Heitman J."/>
            <person name="Hesse C."/>
            <person name="Hori C."/>
            <person name="Igarashi K."/>
            <person name="Jurgens J.A."/>
            <person name="Kallen N."/>
            <person name="Kersten P."/>
            <person name="Kohler A."/>
            <person name="Kuees U."/>
            <person name="Kumar T.K.A."/>
            <person name="Kuo A."/>
            <person name="LaButti K."/>
            <person name="Larrondo L.F."/>
            <person name="Lindquist E."/>
            <person name="Ling A."/>
            <person name="Lombard V."/>
            <person name="Lucas S."/>
            <person name="Lundell T."/>
            <person name="Martin R."/>
            <person name="McLaughlin D.J."/>
            <person name="Morgenstern I."/>
            <person name="Morin E."/>
            <person name="Murat C."/>
            <person name="Nagy L.G."/>
            <person name="Nolan M."/>
            <person name="Ohm R.A."/>
            <person name="Patyshakuliyeva A."/>
            <person name="Rokas A."/>
            <person name="Ruiz-Duenas F.J."/>
            <person name="Sabat G."/>
            <person name="Salamov A."/>
            <person name="Samejima M."/>
            <person name="Schmutz J."/>
            <person name="Slot J.C."/>
            <person name="St John F."/>
            <person name="Stenlid J."/>
            <person name="Sun H."/>
            <person name="Sun S."/>
            <person name="Syed K."/>
            <person name="Tsang A."/>
            <person name="Wiebenga A."/>
            <person name="Young D."/>
            <person name="Pisabarro A."/>
            <person name="Eastwood D.C."/>
            <person name="Martin F."/>
            <person name="Cullen D."/>
            <person name="Grigoriev I.V."/>
            <person name="Hibbett D.S."/>
        </authorList>
    </citation>
    <scope>NUCLEOTIDE SEQUENCE [LARGE SCALE GENOMIC DNA]</scope>
    <source>
        <strain evidence="11 12">MD-104</strain>
    </source>
</reference>
<dbReference type="Pfam" id="PF01612">
    <property type="entry name" value="DNA_pol_A_exo1"/>
    <property type="match status" value="1"/>
</dbReference>
<dbReference type="InterPro" id="IPR045092">
    <property type="entry name" value="Rrp6-like"/>
</dbReference>
<dbReference type="InterPro" id="IPR010997">
    <property type="entry name" value="HRDC-like_sf"/>
</dbReference>
<dbReference type="InterPro" id="IPR044876">
    <property type="entry name" value="HRDC_dom_sf"/>
</dbReference>
<dbReference type="InterPro" id="IPR036397">
    <property type="entry name" value="RNaseH_sf"/>
</dbReference>
<accession>A0A2H3JDP4</accession>
<evidence type="ECO:0000256" key="4">
    <source>
        <dbReference type="ARBA" id="ARBA00022801"/>
    </source>
</evidence>
<dbReference type="EMBL" id="KB468053">
    <property type="protein sequence ID" value="PCH40326.1"/>
    <property type="molecule type" value="Genomic_DNA"/>
</dbReference>
<dbReference type="Gene3D" id="3.30.420.10">
    <property type="entry name" value="Ribonuclease H-like superfamily/Ribonuclease H"/>
    <property type="match status" value="1"/>
</dbReference>
<dbReference type="InterPro" id="IPR002121">
    <property type="entry name" value="HRDC_dom"/>
</dbReference>
<name>A0A2H3JDP4_WOLCO</name>
<keyword evidence="5" id="KW-0271">Exosome</keyword>
<dbReference type="SUPFAM" id="SSF53098">
    <property type="entry name" value="Ribonuclease H-like"/>
    <property type="match status" value="1"/>
</dbReference>
<dbReference type="Gene3D" id="1.10.150.80">
    <property type="entry name" value="HRDC domain"/>
    <property type="match status" value="1"/>
</dbReference>
<dbReference type="STRING" id="742152.A0A2H3JDP4"/>
<dbReference type="PANTHER" id="PTHR12124:SF47">
    <property type="entry name" value="EXOSOME COMPONENT 10"/>
    <property type="match status" value="1"/>
</dbReference>
<dbReference type="FunFam" id="3.30.420.10:FF:000059">
    <property type="entry name" value="Exosome complex exonuclease Rrp6"/>
    <property type="match status" value="1"/>
</dbReference>
<dbReference type="GO" id="GO:0071044">
    <property type="term" value="P:histone mRNA catabolic process"/>
    <property type="evidence" value="ECO:0007669"/>
    <property type="project" value="TreeGrafter"/>
</dbReference>
<keyword evidence="7" id="KW-0539">Nucleus</keyword>
<proteinExistence type="inferred from homology"/>
<gene>
    <name evidence="11" type="ORF">WOLCODRAFT_162269</name>
</gene>
<dbReference type="SMART" id="SM00474">
    <property type="entry name" value="35EXOc"/>
    <property type="match status" value="1"/>
</dbReference>
<dbReference type="Pfam" id="PF08066">
    <property type="entry name" value="PMC2NT"/>
    <property type="match status" value="1"/>
</dbReference>
<evidence type="ECO:0000256" key="2">
    <source>
        <dbReference type="ARBA" id="ARBA00022552"/>
    </source>
</evidence>
<dbReference type="PROSITE" id="PS50967">
    <property type="entry name" value="HRDC"/>
    <property type="match status" value="1"/>
</dbReference>
<dbReference type="GO" id="GO:0000176">
    <property type="term" value="C:nuclear exosome (RNase complex)"/>
    <property type="evidence" value="ECO:0007669"/>
    <property type="project" value="InterPro"/>
</dbReference>
<dbReference type="InterPro" id="IPR002562">
    <property type="entry name" value="3'-5'_exonuclease_dom"/>
</dbReference>
<dbReference type="SUPFAM" id="SSF47819">
    <property type="entry name" value="HRDC-like"/>
    <property type="match status" value="1"/>
</dbReference>
<dbReference type="GO" id="GO:0071038">
    <property type="term" value="P:TRAMP-dependent tRNA surveillance pathway"/>
    <property type="evidence" value="ECO:0007669"/>
    <property type="project" value="TreeGrafter"/>
</dbReference>
<dbReference type="InterPro" id="IPR012337">
    <property type="entry name" value="RNaseH-like_sf"/>
</dbReference>
<dbReference type="GO" id="GO:0000175">
    <property type="term" value="F:3'-5'-RNA exonuclease activity"/>
    <property type="evidence" value="ECO:0007669"/>
    <property type="project" value="InterPro"/>
</dbReference>
<protein>
    <recommendedName>
        <fullName evidence="10">HRDC domain-containing protein</fullName>
    </recommendedName>
</protein>
<dbReference type="FunFam" id="1.10.150.80:FF:000001">
    <property type="entry name" value="Putative exosome component 10"/>
    <property type="match status" value="1"/>
</dbReference>
<dbReference type="GO" id="GO:0071037">
    <property type="term" value="P:nuclear polyadenylation-dependent snRNA catabolic process"/>
    <property type="evidence" value="ECO:0007669"/>
    <property type="project" value="TreeGrafter"/>
</dbReference>
<dbReference type="PANTHER" id="PTHR12124">
    <property type="entry name" value="POLYMYOSITIS/SCLERODERMA AUTOANTIGEN-RELATED"/>
    <property type="match status" value="1"/>
</dbReference>
<evidence type="ECO:0000256" key="6">
    <source>
        <dbReference type="ARBA" id="ARBA00022839"/>
    </source>
</evidence>
<evidence type="ECO:0000256" key="1">
    <source>
        <dbReference type="ARBA" id="ARBA00004123"/>
    </source>
</evidence>
<sequence>MAETSSAPGLSPAGFNEYNTALQGAALQATKSAVQLPSDISFHRSVDRTFGRDIEACSSRVLSLANRLLDLAATADTSSSSRGKGKARLETEDDVVDNFHALVVDSMDQLLERADICLDESLGRLKPPAITVNPVQKSKKTSASQGRLDPSLQHASHIPKPQLSFQRKADNSSHTIWQPTLRHKYNAQVPLGYNLREDDSEDNLSGTLPLHPYRYEIRHISYPPRMFMSSPPISPRPFSETPFTWVTDSDSFAAMLEKLRKAREIAVDLEHHSYRTFSGFVCLMQLSTRDEDWVVDTLAIREELEALNEVFTDPDIVKVLHGAESDIVWLQQDFNLYIVNLFDTYHASKVLDFPRHSLATLLEMYCDFTADKRYQLADWRIRPLPEEMLTYARSDTHFLLYIYDNLRNALLDRAQSSPQTPTNSRPPSPSASQSTHALVREVLSRSEETALHVYEKRIYDAEGGSGFGGWNTLARKWNKGALMAGSTTSGVYAVQRAVYRCVHAWRDRVAREEDESTRYVLPDHYLFVLAERPPADMAALLSIFRPVPQVIRRRSKELFDAIQDAIKQERGKSDSHPTADVIIPSQSVQVADVPVAGASTSVVDAVRAEETAEPGSSSASGSKLTSLWSHVSRPSAAASSALFGASLVTKVDIKEVTSYAASRSALFGERNSMSTSKLEVPSQKDRFREVVDRIHASLVIAPSAPIVQPAVMSTSESSSVTPARDVPAVNLTLTDAVEIPFVPAAQRQQAPTEIIDDSIVVVGQARQKKRKRAHKGALQKGKDGTDSQEAAAEPFDYGAASNILDEGSEPEQEDSGARKKRHKKNKGTAAYHYGDFPAPPKAHSQPKSGNVSRTFRK</sequence>
<feature type="compositionally biased region" description="Polar residues" evidence="9">
    <location>
        <begin position="134"/>
        <end position="145"/>
    </location>
</feature>
<evidence type="ECO:0000256" key="9">
    <source>
        <dbReference type="SAM" id="MobiDB-lite"/>
    </source>
</evidence>
<evidence type="ECO:0000313" key="11">
    <source>
        <dbReference type="EMBL" id="PCH40326.1"/>
    </source>
</evidence>
<keyword evidence="12" id="KW-1185">Reference proteome</keyword>
<dbReference type="Proteomes" id="UP000218811">
    <property type="component" value="Unassembled WGS sequence"/>
</dbReference>
<evidence type="ECO:0000256" key="8">
    <source>
        <dbReference type="ARBA" id="ARBA00043957"/>
    </source>
</evidence>
<keyword evidence="4" id="KW-0378">Hydrolase</keyword>
<dbReference type="CDD" id="cd06147">
    <property type="entry name" value="Rrp6p_like_exo"/>
    <property type="match status" value="1"/>
</dbReference>
<dbReference type="SMART" id="SM00341">
    <property type="entry name" value="HRDC"/>
    <property type="match status" value="1"/>
</dbReference>